<dbReference type="AlphaFoldDB" id="A0A834YMK4"/>
<evidence type="ECO:0000313" key="3">
    <source>
        <dbReference type="EMBL" id="KAF8388732.1"/>
    </source>
</evidence>
<dbReference type="EMBL" id="JABCRI010000019">
    <property type="protein sequence ID" value="KAF8388732.1"/>
    <property type="molecule type" value="Genomic_DNA"/>
</dbReference>
<reference evidence="3 4" key="1">
    <citation type="submission" date="2020-04" db="EMBL/GenBank/DDBJ databases">
        <title>Plant Genome Project.</title>
        <authorList>
            <person name="Zhang R.-G."/>
        </authorList>
    </citation>
    <scope>NUCLEOTIDE SEQUENCE [LARGE SCALE GENOMIC DNA]</scope>
    <source>
        <strain evidence="3">YNK0</strain>
        <tissue evidence="3">Leaf</tissue>
    </source>
</reference>
<feature type="region of interest" description="Disordered" evidence="1">
    <location>
        <begin position="202"/>
        <end position="222"/>
    </location>
</feature>
<dbReference type="InterPro" id="IPR006553">
    <property type="entry name" value="Leu-rich_rpt_Cys-con_subtyp"/>
</dbReference>
<feature type="compositionally biased region" description="Basic and acidic residues" evidence="1">
    <location>
        <begin position="281"/>
        <end position="292"/>
    </location>
</feature>
<feature type="region of interest" description="Disordered" evidence="1">
    <location>
        <begin position="417"/>
        <end position="448"/>
    </location>
</feature>
<feature type="region of interest" description="Disordered" evidence="1">
    <location>
        <begin position="271"/>
        <end position="332"/>
    </location>
</feature>
<dbReference type="FunFam" id="3.80.10.10:FF:000777">
    <property type="entry name" value="RNI-like superfamily protein"/>
    <property type="match status" value="1"/>
</dbReference>
<proteinExistence type="predicted"/>
<feature type="domain" description="F-box/LRR-repeat protein 15-like leucin rich repeat" evidence="2">
    <location>
        <begin position="748"/>
        <end position="876"/>
    </location>
</feature>
<dbReference type="OMA" id="RANIDPP"/>
<dbReference type="InterPro" id="IPR032675">
    <property type="entry name" value="LRR_dom_sf"/>
</dbReference>
<dbReference type="SUPFAM" id="SSF52047">
    <property type="entry name" value="RNI-like"/>
    <property type="match status" value="1"/>
</dbReference>
<gene>
    <name evidence="3" type="ORF">HHK36_025412</name>
</gene>
<dbReference type="SMART" id="SM00367">
    <property type="entry name" value="LRR_CC"/>
    <property type="match status" value="6"/>
</dbReference>
<protein>
    <recommendedName>
        <fullName evidence="2">F-box/LRR-repeat protein 15-like leucin rich repeat domain-containing protein</fullName>
    </recommendedName>
</protein>
<name>A0A834YMK4_TETSI</name>
<feature type="compositionally biased region" description="Basic and acidic residues" evidence="1">
    <location>
        <begin position="304"/>
        <end position="313"/>
    </location>
</feature>
<feature type="region of interest" description="Disordered" evidence="1">
    <location>
        <begin position="1"/>
        <end position="123"/>
    </location>
</feature>
<feature type="compositionally biased region" description="Low complexity" evidence="1">
    <location>
        <begin position="207"/>
        <end position="217"/>
    </location>
</feature>
<feature type="compositionally biased region" description="Basic and acidic residues" evidence="1">
    <location>
        <begin position="321"/>
        <end position="332"/>
    </location>
</feature>
<feature type="compositionally biased region" description="Basic and acidic residues" evidence="1">
    <location>
        <begin position="72"/>
        <end position="93"/>
    </location>
</feature>
<dbReference type="OrthoDB" id="10257471at2759"/>
<dbReference type="Proteomes" id="UP000655225">
    <property type="component" value="Unassembled WGS sequence"/>
</dbReference>
<dbReference type="PANTHER" id="PTHR13318:SF101">
    <property type="entry name" value="F-BOX_LRR PROTEIN"/>
    <property type="match status" value="1"/>
</dbReference>
<dbReference type="Gene3D" id="3.80.10.10">
    <property type="entry name" value="Ribonuclease Inhibitor"/>
    <property type="match status" value="2"/>
</dbReference>
<evidence type="ECO:0000256" key="1">
    <source>
        <dbReference type="SAM" id="MobiDB-lite"/>
    </source>
</evidence>
<dbReference type="GO" id="GO:0031146">
    <property type="term" value="P:SCF-dependent proteasomal ubiquitin-dependent protein catabolic process"/>
    <property type="evidence" value="ECO:0007669"/>
    <property type="project" value="TreeGrafter"/>
</dbReference>
<dbReference type="GO" id="GO:0019005">
    <property type="term" value="C:SCF ubiquitin ligase complex"/>
    <property type="evidence" value="ECO:0007669"/>
    <property type="project" value="TreeGrafter"/>
</dbReference>
<feature type="compositionally biased region" description="Basic and acidic residues" evidence="1">
    <location>
        <begin position="1"/>
        <end position="10"/>
    </location>
</feature>
<feature type="compositionally biased region" description="Basic and acidic residues" evidence="1">
    <location>
        <begin position="424"/>
        <end position="435"/>
    </location>
</feature>
<evidence type="ECO:0000313" key="4">
    <source>
        <dbReference type="Proteomes" id="UP000655225"/>
    </source>
</evidence>
<accession>A0A834YMK4</accession>
<evidence type="ECO:0000259" key="2">
    <source>
        <dbReference type="Pfam" id="PF25372"/>
    </source>
</evidence>
<dbReference type="PANTHER" id="PTHR13318">
    <property type="entry name" value="PARTNER OF PAIRED, ISOFORM B-RELATED"/>
    <property type="match status" value="1"/>
</dbReference>
<dbReference type="InterPro" id="IPR057207">
    <property type="entry name" value="FBXL15_LRR"/>
</dbReference>
<organism evidence="3 4">
    <name type="scientific">Tetracentron sinense</name>
    <name type="common">Spur-leaf</name>
    <dbReference type="NCBI Taxonomy" id="13715"/>
    <lineage>
        <taxon>Eukaryota</taxon>
        <taxon>Viridiplantae</taxon>
        <taxon>Streptophyta</taxon>
        <taxon>Embryophyta</taxon>
        <taxon>Tracheophyta</taxon>
        <taxon>Spermatophyta</taxon>
        <taxon>Magnoliopsida</taxon>
        <taxon>Trochodendrales</taxon>
        <taxon>Trochodendraceae</taxon>
        <taxon>Tetracentron</taxon>
    </lineage>
</organism>
<sequence>MTILRSREIIPKSSPKTLKSRIIEPPTPKQFHEDSKAISSPSSSPAQKPELDSVSVSGTGRRRSLRLASKFKVADEDVRKDSISGRRRERESESGEIGMNRNSEKDSSSDSDAENVDGKIGGNGIARVLDSREKKARVFSTVEERVSVSVEADMGIKVIEDGIGKAIMGLGESGLMVEEVRGLKETELVSIGDGENEEVKEKHGRNLGKLGLSSDSGSFRRRSERIMTASDAKGKRKLGIDLNSPSLDLEVDDGRDKGLLSLGSRVAKRRMQGIGVDSNGIEDHGGEDKESKGSLNDEIGEGVDVDKKERDPAADESSPVDGKRSYSSEEKGKGKLVKDSWLSIGIDPVKLDLEPEAEDLIEAAVSGLIQLLETVPLEEKKRHAEVTARIKASRRRQYKEMFQDTARQNASRFAHFHTEEEEDHPSSSETEREIPSVEADPEIEDWPGPFSTAMKIIKERAMNLNVLPKNLKSDVSKPAPLIEWMPSKDEDRNRSKPSVPSLQDLCLNILAKNAEAIASLEHVPDVLRHKLSQLLCDSRRMDSHFMSLLVNGAPTEIRINDCSWITEEQFTRIFKGCDLSNLMVLQLDLCGRCMPDDILPATLAHSPNSLPALSYLSLRGACRLSDIGLNALVASAPTIRSLNLSQCSFLTSTSIIILADSLGSVLRELYIDDCQNIDVMLILPALKKIEHLEVLSVTGIQTVCDDFVSDLITLHGPNMKELVLADCVIVSVNHVPLTTMDVFIGCRKLTNASLKVIAENCPGLYVLNLINLRKLTDSAIRYLANGCRKIHTLKLCRNTFSDEAIAAFLEASGESLKELSLNNVSKVGHNTAISLARCSRKLLSLDLSWCRNLTDEALGLIVDSCLSLRLLKLFGCTQQDFDKKLDKYHAVDRGLLVSPG</sequence>
<comment type="caution">
    <text evidence="3">The sequence shown here is derived from an EMBL/GenBank/DDBJ whole genome shotgun (WGS) entry which is preliminary data.</text>
</comment>
<dbReference type="Pfam" id="PF25372">
    <property type="entry name" value="DUF7885"/>
    <property type="match status" value="1"/>
</dbReference>
<keyword evidence="4" id="KW-1185">Reference proteome</keyword>